<keyword evidence="1 5" id="KW-0409">Iron storage</keyword>
<dbReference type="InterPro" id="IPR001519">
    <property type="entry name" value="Ferritin"/>
</dbReference>
<dbReference type="RefSeq" id="WP_230065843.1">
    <property type="nucleotide sequence ID" value="NZ_BAABLL010000010.1"/>
</dbReference>
<dbReference type="EMBL" id="JBHSCQ010000022">
    <property type="protein sequence ID" value="MFC4266941.1"/>
    <property type="molecule type" value="Genomic_DNA"/>
</dbReference>
<proteinExistence type="predicted"/>
<keyword evidence="8" id="KW-1185">Reference proteome</keyword>
<evidence type="ECO:0000256" key="5">
    <source>
        <dbReference type="RuleBase" id="RU361145"/>
    </source>
</evidence>
<dbReference type="PANTHER" id="PTHR11431:SF127">
    <property type="entry name" value="BACTERIAL NON-HEME FERRITIN"/>
    <property type="match status" value="1"/>
</dbReference>
<dbReference type="Pfam" id="PF00210">
    <property type="entry name" value="Ferritin"/>
    <property type="match status" value="1"/>
</dbReference>
<dbReference type="InterPro" id="IPR012347">
    <property type="entry name" value="Ferritin-like"/>
</dbReference>
<protein>
    <recommendedName>
        <fullName evidence="5">Ferritin</fullName>
    </recommendedName>
</protein>
<dbReference type="SUPFAM" id="SSF47240">
    <property type="entry name" value="Ferritin-like"/>
    <property type="match status" value="1"/>
</dbReference>
<dbReference type="CDD" id="cd01055">
    <property type="entry name" value="Nonheme_Ferritin"/>
    <property type="match status" value="1"/>
</dbReference>
<evidence type="ECO:0000256" key="2">
    <source>
        <dbReference type="ARBA" id="ARBA00022723"/>
    </source>
</evidence>
<gene>
    <name evidence="7" type="ORF">ACFOW9_15130</name>
</gene>
<dbReference type="InterPro" id="IPR041719">
    <property type="entry name" value="Ferritin_prok"/>
</dbReference>
<dbReference type="InterPro" id="IPR009040">
    <property type="entry name" value="Ferritin-like_diiron"/>
</dbReference>
<evidence type="ECO:0000256" key="3">
    <source>
        <dbReference type="ARBA" id="ARBA00023002"/>
    </source>
</evidence>
<dbReference type="InterPro" id="IPR008331">
    <property type="entry name" value="Ferritin_DPS_dom"/>
</dbReference>
<keyword evidence="2 5" id="KW-0479">Metal-binding</keyword>
<name>A0ABV8R3I7_9MICC</name>
<dbReference type="PROSITE" id="PS50905">
    <property type="entry name" value="FERRITIN_LIKE"/>
    <property type="match status" value="1"/>
</dbReference>
<evidence type="ECO:0000313" key="8">
    <source>
        <dbReference type="Proteomes" id="UP001595773"/>
    </source>
</evidence>
<evidence type="ECO:0000259" key="6">
    <source>
        <dbReference type="PROSITE" id="PS50905"/>
    </source>
</evidence>
<dbReference type="InterPro" id="IPR009078">
    <property type="entry name" value="Ferritin-like_SF"/>
</dbReference>
<accession>A0ABV8R3I7</accession>
<evidence type="ECO:0000313" key="7">
    <source>
        <dbReference type="EMBL" id="MFC4266941.1"/>
    </source>
</evidence>
<evidence type="ECO:0000256" key="4">
    <source>
        <dbReference type="ARBA" id="ARBA00023004"/>
    </source>
</evidence>
<dbReference type="Proteomes" id="UP001595773">
    <property type="component" value="Unassembled WGS sequence"/>
</dbReference>
<reference evidence="8" key="1">
    <citation type="journal article" date="2019" name="Int. J. Syst. Evol. Microbiol.">
        <title>The Global Catalogue of Microorganisms (GCM) 10K type strain sequencing project: providing services to taxonomists for standard genome sequencing and annotation.</title>
        <authorList>
            <consortium name="The Broad Institute Genomics Platform"/>
            <consortium name="The Broad Institute Genome Sequencing Center for Infectious Disease"/>
            <person name="Wu L."/>
            <person name="Ma J."/>
        </authorList>
    </citation>
    <scope>NUCLEOTIDE SEQUENCE [LARGE SCALE GENOMIC DNA]</scope>
    <source>
        <strain evidence="8">CGMCC 1.10698</strain>
    </source>
</reference>
<evidence type="ECO:0000256" key="1">
    <source>
        <dbReference type="ARBA" id="ARBA00022434"/>
    </source>
</evidence>
<dbReference type="Gene3D" id="1.20.1260.10">
    <property type="match status" value="1"/>
</dbReference>
<keyword evidence="4 5" id="KW-0408">Iron</keyword>
<keyword evidence="3" id="KW-0560">Oxidoreductase</keyword>
<feature type="domain" description="Ferritin-like diiron" evidence="6">
    <location>
        <begin position="1"/>
        <end position="146"/>
    </location>
</feature>
<sequence length="168" mass="18355">MKLTGELETAINSQVTMEIEAAVVYRQLAVEMDVQDLPGISRWFLAQSDEELVHAQKFISHMTDRDAHPRIGAIPAANLQITTVLDAFKAALSNEQKVSESIRGLYRLAQQQGDIDSLPLLTWFVSEQLEEEASVAEIIGRVGLIGTDGNGLLRLDAELGAREPGAAE</sequence>
<organism evidence="7 8">
    <name type="scientific">Arthrobacter cryoconiti</name>
    <dbReference type="NCBI Taxonomy" id="748907"/>
    <lineage>
        <taxon>Bacteria</taxon>
        <taxon>Bacillati</taxon>
        <taxon>Actinomycetota</taxon>
        <taxon>Actinomycetes</taxon>
        <taxon>Micrococcales</taxon>
        <taxon>Micrococcaceae</taxon>
        <taxon>Arthrobacter</taxon>
    </lineage>
</organism>
<dbReference type="PANTHER" id="PTHR11431">
    <property type="entry name" value="FERRITIN"/>
    <property type="match status" value="1"/>
</dbReference>
<comment type="caution">
    <text evidence="7">The sequence shown here is derived from an EMBL/GenBank/DDBJ whole genome shotgun (WGS) entry which is preliminary data.</text>
</comment>